<organism evidence="2 3">
    <name type="scientific">Gardnerella vaginalis</name>
    <dbReference type="NCBI Taxonomy" id="2702"/>
    <lineage>
        <taxon>Bacteria</taxon>
        <taxon>Bacillati</taxon>
        <taxon>Actinomycetota</taxon>
        <taxon>Actinomycetes</taxon>
        <taxon>Bifidobacteriales</taxon>
        <taxon>Bifidobacteriaceae</taxon>
        <taxon>Gardnerella</taxon>
    </lineage>
</organism>
<dbReference type="AlphaFoldDB" id="A0A133NNX3"/>
<dbReference type="OrthoDB" id="3264992at2"/>
<keyword evidence="1" id="KW-1133">Transmembrane helix</keyword>
<reference evidence="2 3" key="1">
    <citation type="submission" date="2016-01" db="EMBL/GenBank/DDBJ databases">
        <authorList>
            <person name="Oliw E.H."/>
        </authorList>
    </citation>
    <scope>NUCLEOTIDE SEQUENCE [LARGE SCALE GENOMIC DNA]</scope>
    <source>
        <strain evidence="2 3">GED7760B</strain>
    </source>
</reference>
<evidence type="ECO:0008006" key="4">
    <source>
        <dbReference type="Google" id="ProtNLM"/>
    </source>
</evidence>
<keyword evidence="1" id="KW-0812">Transmembrane</keyword>
<dbReference type="Pfam" id="PF11335">
    <property type="entry name" value="DUF3137"/>
    <property type="match status" value="1"/>
</dbReference>
<comment type="caution">
    <text evidence="2">The sequence shown here is derived from an EMBL/GenBank/DDBJ whole genome shotgun (WGS) entry which is preliminary data.</text>
</comment>
<dbReference type="Proteomes" id="UP000070558">
    <property type="component" value="Unassembled WGS sequence"/>
</dbReference>
<evidence type="ECO:0000313" key="3">
    <source>
        <dbReference type="Proteomes" id="UP000070558"/>
    </source>
</evidence>
<gene>
    <name evidence="2" type="ORF">HMPREF3216_00760</name>
</gene>
<name>A0A133NNX3_GARVA</name>
<feature type="transmembrane region" description="Helical" evidence="1">
    <location>
        <begin position="50"/>
        <end position="69"/>
    </location>
</feature>
<dbReference type="PATRIC" id="fig|2702.99.peg.741"/>
<protein>
    <recommendedName>
        <fullName evidence="4">DUF3137 domain-containing protein</fullName>
    </recommendedName>
</protein>
<proteinExistence type="predicted"/>
<evidence type="ECO:0000256" key="1">
    <source>
        <dbReference type="SAM" id="Phobius"/>
    </source>
</evidence>
<feature type="transmembrane region" description="Helical" evidence="1">
    <location>
        <begin position="75"/>
        <end position="95"/>
    </location>
</feature>
<accession>A0A133NNX3</accession>
<dbReference type="EMBL" id="LRQA01000040">
    <property type="protein sequence ID" value="KXA17977.1"/>
    <property type="molecule type" value="Genomic_DNA"/>
</dbReference>
<keyword evidence="1" id="KW-0472">Membrane</keyword>
<sequence>MTMNVKHSNVFTNPEVLEKLNRLEKSPQMQGKLNELKDGVKNNAFDPMRLIPLIPVVLIIGAVGNYLPSFDYSTYKYPLLIVVAFVICFAGKFFVNNKVDVSALYADNVLTPILNAILPGTVLENSEGIDNSIFNNLLPISSMYYSNKHIIFGDEFKTEFSNMQAMHTSRSESGKTVKKTDFIGQVLLINAKTNINGHIRIVPVTGKNFMGQKLNGYYGKKTKEESEVQTESIEFNNSYSIFSTDDFYTKLVLDPSFIEVLNNLQKRMKVCIYLDSEHIIASFDSGRYILGAPGKSGIENLSLTREYARFRDVLAEYYEVISVIREKLPK</sequence>
<evidence type="ECO:0000313" key="2">
    <source>
        <dbReference type="EMBL" id="KXA17977.1"/>
    </source>
</evidence>
<dbReference type="InterPro" id="IPR021484">
    <property type="entry name" value="DUF3137"/>
</dbReference>